<protein>
    <submittedName>
        <fullName evidence="2">GNAT family N-acetyltransferase</fullName>
    </submittedName>
</protein>
<comment type="caution">
    <text evidence="2">The sequence shown here is derived from an EMBL/GenBank/DDBJ whole genome shotgun (WGS) entry which is preliminary data.</text>
</comment>
<dbReference type="Pfam" id="PF13302">
    <property type="entry name" value="Acetyltransf_3"/>
    <property type="match status" value="1"/>
</dbReference>
<dbReference type="InterPro" id="IPR000182">
    <property type="entry name" value="GNAT_dom"/>
</dbReference>
<sequence length="177" mass="21027">METKNFIIRETKFSDYEYFTQWERDEKIVEFLSYDENRSYEDVVTEALYNKKDPTKLDFTVVNRETEIPVGRIYISRIDRDFDSLDITKFYIGDPKLWGEGLGKEIINEVLEYCFTFLHMERVTLDYYTGNKRAAALYEGIGFKDEGIARNAAKKDGKYYDLHLMSILRSEFFGDKE</sequence>
<dbReference type="PANTHER" id="PTHR43415">
    <property type="entry name" value="SPERMIDINE N(1)-ACETYLTRANSFERASE"/>
    <property type="match status" value="1"/>
</dbReference>
<evidence type="ECO:0000313" key="3">
    <source>
        <dbReference type="Proteomes" id="UP000824159"/>
    </source>
</evidence>
<dbReference type="GO" id="GO:0016747">
    <property type="term" value="F:acyltransferase activity, transferring groups other than amino-acyl groups"/>
    <property type="evidence" value="ECO:0007669"/>
    <property type="project" value="InterPro"/>
</dbReference>
<dbReference type="EMBL" id="DVLX01000090">
    <property type="protein sequence ID" value="HIU00085.1"/>
    <property type="molecule type" value="Genomic_DNA"/>
</dbReference>
<organism evidence="2 3">
    <name type="scientific">Candidatus Allocopromorpha excrementavium</name>
    <dbReference type="NCBI Taxonomy" id="2840741"/>
    <lineage>
        <taxon>Bacteria</taxon>
        <taxon>Bacillati</taxon>
        <taxon>Bacillota</taxon>
        <taxon>Clostridia</taxon>
        <taxon>Eubacteriales</taxon>
        <taxon>Eubacteriaceae</taxon>
        <taxon>Eubacteriaceae incertae sedis</taxon>
        <taxon>Candidatus Allocopromorpha</taxon>
    </lineage>
</organism>
<dbReference type="Gene3D" id="3.40.630.30">
    <property type="match status" value="1"/>
</dbReference>
<feature type="domain" description="N-acetyltransferase" evidence="1">
    <location>
        <begin position="6"/>
        <end position="166"/>
    </location>
</feature>
<dbReference type="AlphaFoldDB" id="A0A9D1KW27"/>
<reference evidence="2" key="2">
    <citation type="journal article" date="2021" name="PeerJ">
        <title>Extensive microbial diversity within the chicken gut microbiome revealed by metagenomics and culture.</title>
        <authorList>
            <person name="Gilroy R."/>
            <person name="Ravi A."/>
            <person name="Getino M."/>
            <person name="Pursley I."/>
            <person name="Horton D.L."/>
            <person name="Alikhan N.F."/>
            <person name="Baker D."/>
            <person name="Gharbi K."/>
            <person name="Hall N."/>
            <person name="Watson M."/>
            <person name="Adriaenssens E.M."/>
            <person name="Foster-Nyarko E."/>
            <person name="Jarju S."/>
            <person name="Secka A."/>
            <person name="Antonio M."/>
            <person name="Oren A."/>
            <person name="Chaudhuri R.R."/>
            <person name="La Ragione R."/>
            <person name="Hildebrand F."/>
            <person name="Pallen M.J."/>
        </authorList>
    </citation>
    <scope>NUCLEOTIDE SEQUENCE</scope>
    <source>
        <strain evidence="2">CHK176-22527</strain>
    </source>
</reference>
<evidence type="ECO:0000313" key="2">
    <source>
        <dbReference type="EMBL" id="HIU00085.1"/>
    </source>
</evidence>
<dbReference type="PANTHER" id="PTHR43415:SF3">
    <property type="entry name" value="GNAT-FAMILY ACETYLTRANSFERASE"/>
    <property type="match status" value="1"/>
</dbReference>
<reference evidence="2" key="1">
    <citation type="submission" date="2020-10" db="EMBL/GenBank/DDBJ databases">
        <authorList>
            <person name="Gilroy R."/>
        </authorList>
    </citation>
    <scope>NUCLEOTIDE SEQUENCE</scope>
    <source>
        <strain evidence="2">CHK176-22527</strain>
    </source>
</reference>
<dbReference type="Proteomes" id="UP000824159">
    <property type="component" value="Unassembled WGS sequence"/>
</dbReference>
<accession>A0A9D1KW27</accession>
<proteinExistence type="predicted"/>
<dbReference type="InterPro" id="IPR016181">
    <property type="entry name" value="Acyl_CoA_acyltransferase"/>
</dbReference>
<dbReference type="PROSITE" id="PS51186">
    <property type="entry name" value="GNAT"/>
    <property type="match status" value="1"/>
</dbReference>
<evidence type="ECO:0000259" key="1">
    <source>
        <dbReference type="PROSITE" id="PS51186"/>
    </source>
</evidence>
<dbReference type="SUPFAM" id="SSF55729">
    <property type="entry name" value="Acyl-CoA N-acyltransferases (Nat)"/>
    <property type="match status" value="1"/>
</dbReference>
<name>A0A9D1KW27_9FIRM</name>
<gene>
    <name evidence="2" type="ORF">IAD12_07505</name>
</gene>